<keyword evidence="9" id="KW-1185">Reference proteome</keyword>
<dbReference type="SMART" id="SM00498">
    <property type="entry name" value="FH2"/>
    <property type="match status" value="1"/>
</dbReference>
<evidence type="ECO:0000313" key="9">
    <source>
        <dbReference type="Proteomes" id="UP000215914"/>
    </source>
</evidence>
<feature type="compositionally biased region" description="Low complexity" evidence="4">
    <location>
        <begin position="66"/>
        <end position="78"/>
    </location>
</feature>
<feature type="transmembrane region" description="Helical" evidence="5">
    <location>
        <begin position="81"/>
        <end position="104"/>
    </location>
</feature>
<dbReference type="OrthoDB" id="1668162at2759"/>
<accession>A0A251S8A2</accession>
<feature type="region of interest" description="Disordered" evidence="4">
    <location>
        <begin position="232"/>
        <end position="303"/>
    </location>
</feature>
<dbReference type="InterPro" id="IPR015425">
    <property type="entry name" value="FH2_Formin"/>
</dbReference>
<dbReference type="STRING" id="4232.A0A251S8A2"/>
<evidence type="ECO:0000313" key="8">
    <source>
        <dbReference type="EMBL" id="OTF94802.1"/>
    </source>
</evidence>
<dbReference type="SUPFAM" id="SSF101447">
    <property type="entry name" value="Formin homology 2 domain (FH2 domain)"/>
    <property type="match status" value="1"/>
</dbReference>
<name>A0A251S8A2_HELAN</name>
<reference evidence="7" key="3">
    <citation type="submission" date="2020-06" db="EMBL/GenBank/DDBJ databases">
        <title>Helianthus annuus Genome sequencing and assembly Release 2.</title>
        <authorList>
            <person name="Gouzy J."/>
            <person name="Langlade N."/>
            <person name="Munos S."/>
        </authorList>
    </citation>
    <scope>NUCLEOTIDE SEQUENCE</scope>
    <source>
        <tissue evidence="7">Leaves</tissue>
    </source>
</reference>
<reference evidence="8" key="2">
    <citation type="submission" date="2017-02" db="EMBL/GenBank/DDBJ databases">
        <title>Sunflower complete genome.</title>
        <authorList>
            <person name="Langlade N."/>
            <person name="Munos S."/>
        </authorList>
    </citation>
    <scope>NUCLEOTIDE SEQUENCE [LARGE SCALE GENOMIC DNA]</scope>
    <source>
        <tissue evidence="8">Leaves</tissue>
    </source>
</reference>
<sequence>MSTKIHFRQFLFYFFVVFSSSFLSISSSQLSPQNIQVFYPFHLPPPQRPPPTPSTDTTTPPPTPNPVTTTSPPSNSSNKKVATAVGATAASTLVLSGLIFFVLVRYKRHVKEKENPYAPDGNEAGNTRNPLVVLNNNQFTRLEGIKGVIVDEQGLDVLYWKNLDNDDNGNKKQSFKKKHPNFDQKEGRKSKKFDVQIQEVPLLRGESSNSHVWPSGEDVKSQNESHLVVNQQSLMKSQRSSRSPPPAPPSPPPLPPPPPPPQVVVERKSFLPPPPPPVQPKTGGLTLSSKPQSPPKVQLKPLHWDKVNANVGHPTAWDKMDNGSFRFDGDLMEAMFGTVATNKKSPLASPTAKTQQKSGPPSKIFILDMRKSQNIAIILRSLVVSRQEITDCLLEGKGLDIDTLEKLTKIRPTNEEQQLILNYDQDITRLADAESFLYHILLAVPSAFTRFNAMFFTLSYTSEVNELKKTLQTLEMACKELRTRGLFVKLLEAVLKAGNRMNVGTSRGNAQAFNMNSLLKLSDVKSSDRKTTLLHFVVEEVVRLEGKKCMINRNPSFRNNTISLTRDTSANKDYIRLGLPTVGGVSSEFTNVKKAAEYDYDALLKSCSGLSVRLGEIAKTVEECGGDGDGRGFVKEIEKFVEKAEREIQVLREDQERVIALVKKTNEYYHAGASKDKGMKQFQLFVIVKGFLEMVDKACVDIAVKLQKRGNVSGEDAVNVVANRPTMKFPVLPPDFMSNSSCSDSDDNDNDDEDL</sequence>
<dbReference type="Pfam" id="PF02181">
    <property type="entry name" value="FH2"/>
    <property type="match status" value="1"/>
</dbReference>
<evidence type="ECO:0000256" key="3">
    <source>
        <dbReference type="SAM" id="Coils"/>
    </source>
</evidence>
<feature type="compositionally biased region" description="Pro residues" evidence="4">
    <location>
        <begin position="243"/>
        <end position="262"/>
    </location>
</feature>
<keyword evidence="5" id="KW-1133">Transmembrane helix</keyword>
<dbReference type="PANTHER" id="PTHR23213:SF354">
    <property type="entry name" value="FORMIN-LIKE PROTEIN 4"/>
    <property type="match status" value="1"/>
</dbReference>
<evidence type="ECO:0000256" key="4">
    <source>
        <dbReference type="SAM" id="MobiDB-lite"/>
    </source>
</evidence>
<dbReference type="EMBL" id="CM007904">
    <property type="protein sequence ID" value="OTF94802.1"/>
    <property type="molecule type" value="Genomic_DNA"/>
</dbReference>
<dbReference type="AlphaFoldDB" id="A0A251S8A2"/>
<feature type="coiled-coil region" evidence="3">
    <location>
        <begin position="634"/>
        <end position="661"/>
    </location>
</feature>
<dbReference type="GO" id="GO:0051015">
    <property type="term" value="F:actin filament binding"/>
    <property type="evidence" value="ECO:0000318"/>
    <property type="project" value="GO_Central"/>
</dbReference>
<organism evidence="8 9">
    <name type="scientific">Helianthus annuus</name>
    <name type="common">Common sunflower</name>
    <dbReference type="NCBI Taxonomy" id="4232"/>
    <lineage>
        <taxon>Eukaryota</taxon>
        <taxon>Viridiplantae</taxon>
        <taxon>Streptophyta</taxon>
        <taxon>Embryophyta</taxon>
        <taxon>Tracheophyta</taxon>
        <taxon>Spermatophyta</taxon>
        <taxon>Magnoliopsida</taxon>
        <taxon>eudicotyledons</taxon>
        <taxon>Gunneridae</taxon>
        <taxon>Pentapetalae</taxon>
        <taxon>asterids</taxon>
        <taxon>campanulids</taxon>
        <taxon>Asterales</taxon>
        <taxon>Asteraceae</taxon>
        <taxon>Asteroideae</taxon>
        <taxon>Heliantheae alliance</taxon>
        <taxon>Heliantheae</taxon>
        <taxon>Helianthus</taxon>
    </lineage>
</organism>
<evidence type="ECO:0000256" key="5">
    <source>
        <dbReference type="SAM" id="Phobius"/>
    </source>
</evidence>
<feature type="compositionally biased region" description="Acidic residues" evidence="4">
    <location>
        <begin position="744"/>
        <end position="755"/>
    </location>
</feature>
<gene>
    <name evidence="8" type="primary">ATFH8</name>
    <name evidence="8" type="ORF">HannXRQ_Chr15g0476091</name>
    <name evidence="7" type="ORF">HanXRQr2_Chr15g0690241</name>
</gene>
<dbReference type="GO" id="GO:0030036">
    <property type="term" value="P:actin cytoskeleton organization"/>
    <property type="evidence" value="ECO:0000318"/>
    <property type="project" value="GO_Central"/>
</dbReference>
<proteinExistence type="inferred from homology"/>
<evidence type="ECO:0000256" key="2">
    <source>
        <dbReference type="RuleBase" id="RU361260"/>
    </source>
</evidence>
<feature type="transmembrane region" description="Helical" evidence="5">
    <location>
        <begin position="12"/>
        <end position="30"/>
    </location>
</feature>
<dbReference type="Gene3D" id="1.20.58.2220">
    <property type="entry name" value="Formin, FH2 domain"/>
    <property type="match status" value="1"/>
</dbReference>
<evidence type="ECO:0000256" key="1">
    <source>
        <dbReference type="ARBA" id="ARBA00025793"/>
    </source>
</evidence>
<dbReference type="InParanoid" id="A0A251S8A2"/>
<feature type="region of interest" description="Disordered" evidence="4">
    <location>
        <begin position="41"/>
        <end position="78"/>
    </location>
</feature>
<keyword evidence="3" id="KW-0175">Coiled coil</keyword>
<dbReference type="PROSITE" id="PS51444">
    <property type="entry name" value="FH2"/>
    <property type="match status" value="1"/>
</dbReference>
<dbReference type="GO" id="GO:0045010">
    <property type="term" value="P:actin nucleation"/>
    <property type="evidence" value="ECO:0007669"/>
    <property type="project" value="InterPro"/>
</dbReference>
<dbReference type="OMA" id="VLQCMAD"/>
<dbReference type="PANTHER" id="PTHR23213">
    <property type="entry name" value="FORMIN-RELATED"/>
    <property type="match status" value="1"/>
</dbReference>
<evidence type="ECO:0000259" key="6">
    <source>
        <dbReference type="PROSITE" id="PS51444"/>
    </source>
</evidence>
<feature type="region of interest" description="Disordered" evidence="4">
    <location>
        <begin position="205"/>
        <end position="224"/>
    </location>
</feature>
<comment type="similarity">
    <text evidence="1">Belongs to the formin-like family. Class-I subfamily.</text>
</comment>
<feature type="domain" description="FH2" evidence="6">
    <location>
        <begin position="289"/>
        <end position="721"/>
    </location>
</feature>
<dbReference type="InterPro" id="IPR042201">
    <property type="entry name" value="FH2_Formin_sf"/>
</dbReference>
<reference evidence="7 9" key="1">
    <citation type="journal article" date="2017" name="Nature">
        <title>The sunflower genome provides insights into oil metabolism, flowering and Asterid evolution.</title>
        <authorList>
            <person name="Badouin H."/>
            <person name="Gouzy J."/>
            <person name="Grassa C.J."/>
            <person name="Murat F."/>
            <person name="Staton S.E."/>
            <person name="Cottret L."/>
            <person name="Lelandais-Briere C."/>
            <person name="Owens G.L."/>
            <person name="Carrere S."/>
            <person name="Mayjonade B."/>
            <person name="Legrand L."/>
            <person name="Gill N."/>
            <person name="Kane N.C."/>
            <person name="Bowers J.E."/>
            <person name="Hubner S."/>
            <person name="Bellec A."/>
            <person name="Berard A."/>
            <person name="Berges H."/>
            <person name="Blanchet N."/>
            <person name="Boniface M.C."/>
            <person name="Brunel D."/>
            <person name="Catrice O."/>
            <person name="Chaidir N."/>
            <person name="Claudel C."/>
            <person name="Donnadieu C."/>
            <person name="Faraut T."/>
            <person name="Fievet G."/>
            <person name="Helmstetter N."/>
            <person name="King M."/>
            <person name="Knapp S.J."/>
            <person name="Lai Z."/>
            <person name="Le Paslier M.C."/>
            <person name="Lippi Y."/>
            <person name="Lorenzon L."/>
            <person name="Mandel J.R."/>
            <person name="Marage G."/>
            <person name="Marchand G."/>
            <person name="Marquand E."/>
            <person name="Bret-Mestries E."/>
            <person name="Morien E."/>
            <person name="Nambeesan S."/>
            <person name="Nguyen T."/>
            <person name="Pegot-Espagnet P."/>
            <person name="Pouilly N."/>
            <person name="Raftis F."/>
            <person name="Sallet E."/>
            <person name="Schiex T."/>
            <person name="Thomas J."/>
            <person name="Vandecasteele C."/>
            <person name="Vares D."/>
            <person name="Vear F."/>
            <person name="Vautrin S."/>
            <person name="Crespi M."/>
            <person name="Mangin B."/>
            <person name="Burke J.M."/>
            <person name="Salse J."/>
            <person name="Munos S."/>
            <person name="Vincourt P."/>
            <person name="Rieseberg L.H."/>
            <person name="Langlade N.B."/>
        </authorList>
    </citation>
    <scope>NUCLEOTIDE SEQUENCE [LARGE SCALE GENOMIC DNA]</scope>
    <source>
        <strain evidence="9">cv. SF193</strain>
        <tissue evidence="7">Leaves</tissue>
    </source>
</reference>
<feature type="region of interest" description="Disordered" evidence="4">
    <location>
        <begin position="736"/>
        <end position="755"/>
    </location>
</feature>
<evidence type="ECO:0000313" key="7">
    <source>
        <dbReference type="EMBL" id="KAF5764280.1"/>
    </source>
</evidence>
<dbReference type="Proteomes" id="UP000215914">
    <property type="component" value="Chromosome 15"/>
</dbReference>
<dbReference type="FunCoup" id="A0A251S8A2">
    <property type="interactions" value="105"/>
</dbReference>
<feature type="compositionally biased region" description="Pro residues" evidence="4">
    <location>
        <begin position="42"/>
        <end position="65"/>
    </location>
</feature>
<keyword evidence="5" id="KW-0812">Transmembrane</keyword>
<keyword evidence="5" id="KW-0472">Membrane</keyword>
<protein>
    <recommendedName>
        <fullName evidence="2">Formin-like protein</fullName>
    </recommendedName>
</protein>
<dbReference type="Gramene" id="mRNA:HanXRQr2_Chr15g0690241">
    <property type="protein sequence ID" value="mRNA:HanXRQr2_Chr15g0690241"/>
    <property type="gene ID" value="HanXRQr2_Chr15g0690241"/>
</dbReference>
<feature type="region of interest" description="Disordered" evidence="4">
    <location>
        <begin position="165"/>
        <end position="195"/>
    </location>
</feature>
<dbReference type="EMBL" id="MNCJ02000330">
    <property type="protein sequence ID" value="KAF5764280.1"/>
    <property type="molecule type" value="Genomic_DNA"/>
</dbReference>
<dbReference type="GO" id="GO:0005856">
    <property type="term" value="C:cytoskeleton"/>
    <property type="evidence" value="ECO:0000318"/>
    <property type="project" value="GO_Central"/>
</dbReference>
<dbReference type="InterPro" id="IPR027643">
    <property type="entry name" value="Formin-like_plant"/>
</dbReference>